<protein>
    <submittedName>
        <fullName evidence="2">Uncharacterized protein</fullName>
    </submittedName>
</protein>
<feature type="region of interest" description="Disordered" evidence="1">
    <location>
        <begin position="60"/>
        <end position="127"/>
    </location>
</feature>
<proteinExistence type="predicted"/>
<reference evidence="2" key="2">
    <citation type="submission" date="2021-01" db="EMBL/GenBank/DDBJ databases">
        <authorList>
            <person name="Schikora-Tamarit M.A."/>
        </authorList>
    </citation>
    <scope>NUCLEOTIDE SEQUENCE</scope>
    <source>
        <strain evidence="2">CBS2887</strain>
    </source>
</reference>
<accession>A0A9P8QCZ8</accession>
<evidence type="ECO:0000313" key="2">
    <source>
        <dbReference type="EMBL" id="KAH3687174.1"/>
    </source>
</evidence>
<evidence type="ECO:0000256" key="1">
    <source>
        <dbReference type="SAM" id="MobiDB-lite"/>
    </source>
</evidence>
<feature type="compositionally biased region" description="Polar residues" evidence="1">
    <location>
        <begin position="107"/>
        <end position="127"/>
    </location>
</feature>
<feature type="compositionally biased region" description="Low complexity" evidence="1">
    <location>
        <begin position="83"/>
        <end position="94"/>
    </location>
</feature>
<dbReference type="EMBL" id="JAEUBG010000947">
    <property type="protein sequence ID" value="KAH3687174.1"/>
    <property type="molecule type" value="Genomic_DNA"/>
</dbReference>
<gene>
    <name evidence="2" type="ORF">WICPIJ_001833</name>
</gene>
<reference evidence="2" key="1">
    <citation type="journal article" date="2021" name="Open Biol.">
        <title>Shared evolutionary footprints suggest mitochondrial oxidative damage underlies multiple complex I losses in fungi.</title>
        <authorList>
            <person name="Schikora-Tamarit M.A."/>
            <person name="Marcet-Houben M."/>
            <person name="Nosek J."/>
            <person name="Gabaldon T."/>
        </authorList>
    </citation>
    <scope>NUCLEOTIDE SEQUENCE</scope>
    <source>
        <strain evidence="2">CBS2887</strain>
    </source>
</reference>
<keyword evidence="3" id="KW-1185">Reference proteome</keyword>
<sequence length="127" mass="14193">MHLFVIDLCIDHTSGRYRVHSSRETRFHCPCHRELLAILGFLEEIIKVKQKTVVHINNQGHLDNGRDELNFTVHSNGEGIGGNNQDNDNGNPDGLTDVGPVRDNDSGSRNFTRHNGTPNRNPTIGKT</sequence>
<dbReference type="AlphaFoldDB" id="A0A9P8QCZ8"/>
<name>A0A9P8QCZ8_WICPI</name>
<dbReference type="Proteomes" id="UP000774326">
    <property type="component" value="Unassembled WGS sequence"/>
</dbReference>
<evidence type="ECO:0000313" key="3">
    <source>
        <dbReference type="Proteomes" id="UP000774326"/>
    </source>
</evidence>
<comment type="caution">
    <text evidence="2">The sequence shown here is derived from an EMBL/GenBank/DDBJ whole genome shotgun (WGS) entry which is preliminary data.</text>
</comment>
<organism evidence="2 3">
    <name type="scientific">Wickerhamomyces pijperi</name>
    <name type="common">Yeast</name>
    <name type="synonym">Pichia pijperi</name>
    <dbReference type="NCBI Taxonomy" id="599730"/>
    <lineage>
        <taxon>Eukaryota</taxon>
        <taxon>Fungi</taxon>
        <taxon>Dikarya</taxon>
        <taxon>Ascomycota</taxon>
        <taxon>Saccharomycotina</taxon>
        <taxon>Saccharomycetes</taxon>
        <taxon>Phaffomycetales</taxon>
        <taxon>Wickerhamomycetaceae</taxon>
        <taxon>Wickerhamomyces</taxon>
    </lineage>
</organism>